<dbReference type="EMBL" id="DF977552">
    <property type="protein sequence ID" value="GAW27323.1"/>
    <property type="molecule type" value="Genomic_DNA"/>
</dbReference>
<gene>
    <name evidence="1" type="ORF">SAMD00023353_10700010</name>
</gene>
<protein>
    <submittedName>
        <fullName evidence="1">Uncharacterized protein</fullName>
    </submittedName>
</protein>
<dbReference type="AlphaFoldDB" id="A0A1S8ABB9"/>
<accession>A0A1S8ABB9</accession>
<keyword evidence="2" id="KW-1185">Reference proteome</keyword>
<proteinExistence type="predicted"/>
<organism evidence="1">
    <name type="scientific">Rosellinia necatrix</name>
    <name type="common">White root-rot fungus</name>
    <dbReference type="NCBI Taxonomy" id="77044"/>
    <lineage>
        <taxon>Eukaryota</taxon>
        <taxon>Fungi</taxon>
        <taxon>Dikarya</taxon>
        <taxon>Ascomycota</taxon>
        <taxon>Pezizomycotina</taxon>
        <taxon>Sordariomycetes</taxon>
        <taxon>Xylariomycetidae</taxon>
        <taxon>Xylariales</taxon>
        <taxon>Xylariaceae</taxon>
        <taxon>Rosellinia</taxon>
    </lineage>
</organism>
<evidence type="ECO:0000313" key="1">
    <source>
        <dbReference type="EMBL" id="GAW27323.1"/>
    </source>
</evidence>
<reference evidence="1" key="1">
    <citation type="submission" date="2016-03" db="EMBL/GenBank/DDBJ databases">
        <title>Draft genome sequence of Rosellinia necatrix.</title>
        <authorList>
            <person name="Kanematsu S."/>
        </authorList>
    </citation>
    <scope>NUCLEOTIDE SEQUENCE [LARGE SCALE GENOMIC DNA]</scope>
    <source>
        <strain evidence="1">W97</strain>
    </source>
</reference>
<dbReference type="Proteomes" id="UP000054516">
    <property type="component" value="Unassembled WGS sequence"/>
</dbReference>
<name>A0A1S8ABB9_ROSNE</name>
<sequence>MSAFNSAMTLLGFREYVSPMRSNHRGYVRRRLSASALIKFGEAPTNCYRFRAGSSISRRLVGDYAGGEG</sequence>
<evidence type="ECO:0000313" key="2">
    <source>
        <dbReference type="Proteomes" id="UP000054516"/>
    </source>
</evidence>